<feature type="non-terminal residue" evidence="1">
    <location>
        <position position="77"/>
    </location>
</feature>
<accession>A0ACA9KE33</accession>
<name>A0ACA9KE33_9GLOM</name>
<dbReference type="EMBL" id="CAJVQC010000256">
    <property type="protein sequence ID" value="CAG8465593.1"/>
    <property type="molecule type" value="Genomic_DNA"/>
</dbReference>
<protein>
    <submittedName>
        <fullName evidence="1">36198_t:CDS:1</fullName>
    </submittedName>
</protein>
<evidence type="ECO:0000313" key="1">
    <source>
        <dbReference type="EMBL" id="CAG8465593.1"/>
    </source>
</evidence>
<evidence type="ECO:0000313" key="2">
    <source>
        <dbReference type="Proteomes" id="UP000789920"/>
    </source>
</evidence>
<comment type="caution">
    <text evidence="1">The sequence shown here is derived from an EMBL/GenBank/DDBJ whole genome shotgun (WGS) entry which is preliminary data.</text>
</comment>
<gene>
    <name evidence="1" type="ORF">RPERSI_LOCUS346</name>
</gene>
<dbReference type="Proteomes" id="UP000789920">
    <property type="component" value="Unassembled WGS sequence"/>
</dbReference>
<organism evidence="1 2">
    <name type="scientific">Racocetra persica</name>
    <dbReference type="NCBI Taxonomy" id="160502"/>
    <lineage>
        <taxon>Eukaryota</taxon>
        <taxon>Fungi</taxon>
        <taxon>Fungi incertae sedis</taxon>
        <taxon>Mucoromycota</taxon>
        <taxon>Glomeromycotina</taxon>
        <taxon>Glomeromycetes</taxon>
        <taxon>Diversisporales</taxon>
        <taxon>Gigasporaceae</taxon>
        <taxon>Racocetra</taxon>
    </lineage>
</organism>
<keyword evidence="2" id="KW-1185">Reference proteome</keyword>
<proteinExistence type="predicted"/>
<sequence length="77" mass="9602">MWIKCYHHNHVRGINTNNYIEAYHRKIKHVYLLVRINRRVDFLVNELAVNVLRDYREETIRYELNIGRMGSHHRTWR</sequence>
<reference evidence="1" key="1">
    <citation type="submission" date="2021-06" db="EMBL/GenBank/DDBJ databases">
        <authorList>
            <person name="Kallberg Y."/>
            <person name="Tangrot J."/>
            <person name="Rosling A."/>
        </authorList>
    </citation>
    <scope>NUCLEOTIDE SEQUENCE</scope>
    <source>
        <strain evidence="1">MA461A</strain>
    </source>
</reference>